<dbReference type="EMBL" id="JAKTTI010000004">
    <property type="protein sequence ID" value="MCH1624583.1"/>
    <property type="molecule type" value="Genomic_DNA"/>
</dbReference>
<dbReference type="RefSeq" id="WP_240253128.1">
    <property type="nucleotide sequence ID" value="NZ_JAKTTI010000004.1"/>
</dbReference>
<gene>
    <name evidence="2" type="ORF">MJG50_04530</name>
</gene>
<protein>
    <submittedName>
        <fullName evidence="2">Uncharacterized protein</fullName>
    </submittedName>
</protein>
<dbReference type="Proteomes" id="UP001431131">
    <property type="component" value="Unassembled WGS sequence"/>
</dbReference>
<keyword evidence="1" id="KW-1133">Transmembrane helix</keyword>
<evidence type="ECO:0000313" key="3">
    <source>
        <dbReference type="Proteomes" id="UP001431131"/>
    </source>
</evidence>
<reference evidence="2" key="1">
    <citation type="submission" date="2022-02" db="EMBL/GenBank/DDBJ databases">
        <title>Fredinandcohnia quinoae sp. nov. isolated from Chenopodium quinoa seeds.</title>
        <authorList>
            <person name="Saati-Santamaria Z."/>
            <person name="Flores-Felix J.D."/>
            <person name="Igual J.M."/>
            <person name="Velazquez E."/>
            <person name="Garcia-Fraile P."/>
            <person name="Martinez-Molina E."/>
        </authorList>
    </citation>
    <scope>NUCLEOTIDE SEQUENCE</scope>
    <source>
        <strain evidence="2">SECRCQ15</strain>
    </source>
</reference>
<feature type="transmembrane region" description="Helical" evidence="1">
    <location>
        <begin position="6"/>
        <end position="28"/>
    </location>
</feature>
<organism evidence="2 3">
    <name type="scientific">Fredinandcohnia quinoae</name>
    <dbReference type="NCBI Taxonomy" id="2918902"/>
    <lineage>
        <taxon>Bacteria</taxon>
        <taxon>Bacillati</taxon>
        <taxon>Bacillota</taxon>
        <taxon>Bacilli</taxon>
        <taxon>Bacillales</taxon>
        <taxon>Bacillaceae</taxon>
        <taxon>Fredinandcohnia</taxon>
    </lineage>
</organism>
<dbReference type="AlphaFoldDB" id="A0AAW5DX15"/>
<name>A0AAW5DX15_9BACI</name>
<proteinExistence type="predicted"/>
<comment type="caution">
    <text evidence="2">The sequence shown here is derived from an EMBL/GenBank/DDBJ whole genome shotgun (WGS) entry which is preliminary data.</text>
</comment>
<keyword evidence="1" id="KW-0472">Membrane</keyword>
<keyword evidence="1" id="KW-0812">Transmembrane</keyword>
<accession>A0AAW5DX15</accession>
<keyword evidence="3" id="KW-1185">Reference proteome</keyword>
<sequence>MTGLNAFLLLFLIFIFIAVLILSGRFFYFLELKSFTKRISKKLGLDILQLNFSFEQMTYFLALPSNLPFVKNVNKEDIVIELDYTSLLFPKLVGIKILIKSDMVNEIIAYLPIKHFRLSTLDRLLEQDKIDESDYLKISTYTLVHSTTLREIKDEVYKQLKSK</sequence>
<evidence type="ECO:0000313" key="2">
    <source>
        <dbReference type="EMBL" id="MCH1624583.1"/>
    </source>
</evidence>
<evidence type="ECO:0000256" key="1">
    <source>
        <dbReference type="SAM" id="Phobius"/>
    </source>
</evidence>